<evidence type="ECO:0000256" key="4">
    <source>
        <dbReference type="ARBA" id="ARBA00022737"/>
    </source>
</evidence>
<dbReference type="SMART" id="SM00320">
    <property type="entry name" value="WD40"/>
    <property type="match status" value="5"/>
</dbReference>
<gene>
    <name evidence="5" type="ORF">CANARDRAFT_30275</name>
</gene>
<dbReference type="PANTHER" id="PTHR12442">
    <property type="entry name" value="DYNEIN INTERMEDIATE CHAIN"/>
    <property type="match status" value="1"/>
</dbReference>
<organism evidence="5 6">
    <name type="scientific">[Candida] arabinofermentans NRRL YB-2248</name>
    <dbReference type="NCBI Taxonomy" id="983967"/>
    <lineage>
        <taxon>Eukaryota</taxon>
        <taxon>Fungi</taxon>
        <taxon>Dikarya</taxon>
        <taxon>Ascomycota</taxon>
        <taxon>Saccharomycotina</taxon>
        <taxon>Pichiomycetes</taxon>
        <taxon>Pichiales</taxon>
        <taxon>Pichiaceae</taxon>
        <taxon>Ogataea</taxon>
        <taxon>Ogataea/Candida clade</taxon>
    </lineage>
</organism>
<reference evidence="6" key="1">
    <citation type="submission" date="2016-04" db="EMBL/GenBank/DDBJ databases">
        <title>Comparative genomics of biotechnologically important yeasts.</title>
        <authorList>
            <consortium name="DOE Joint Genome Institute"/>
            <person name="Riley R."/>
            <person name="Haridas S."/>
            <person name="Wolfe K.H."/>
            <person name="Lopes M.R."/>
            <person name="Hittinger C.T."/>
            <person name="Goker M."/>
            <person name="Salamov A."/>
            <person name="Wisecaver J."/>
            <person name="Long T.M."/>
            <person name="Aerts A.L."/>
            <person name="Barry K."/>
            <person name="Choi C."/>
            <person name="Clum A."/>
            <person name="Coughlan A.Y."/>
            <person name="Deshpande S."/>
            <person name="Douglass A.P."/>
            <person name="Hanson S.J."/>
            <person name="Klenk H.-P."/>
            <person name="Labutti K."/>
            <person name="Lapidus A."/>
            <person name="Lindquist E."/>
            <person name="Lipzen A."/>
            <person name="Meier-Kolthoff J.P."/>
            <person name="Ohm R.A."/>
            <person name="Otillar R.P."/>
            <person name="Pangilinan J."/>
            <person name="Peng Y."/>
            <person name="Rokas A."/>
            <person name="Rosa C.A."/>
            <person name="Scheuner C."/>
            <person name="Sibirny A.A."/>
            <person name="Slot J.C."/>
            <person name="Stielow J.B."/>
            <person name="Sun H."/>
            <person name="Kurtzman C.P."/>
            <person name="Blackwell M."/>
            <person name="Grigoriev I.V."/>
            <person name="Jeffries T.W."/>
        </authorList>
    </citation>
    <scope>NUCLEOTIDE SEQUENCE [LARGE SCALE GENOMIC DNA]</scope>
    <source>
        <strain evidence="6">NRRL YB-2248</strain>
    </source>
</reference>
<dbReference type="GO" id="GO:0010970">
    <property type="term" value="P:transport along microtubule"/>
    <property type="evidence" value="ECO:0007669"/>
    <property type="project" value="TreeGrafter"/>
</dbReference>
<dbReference type="OrthoDB" id="366230at2759"/>
<keyword evidence="4" id="KW-0677">Repeat</keyword>
<dbReference type="GO" id="GO:0045503">
    <property type="term" value="F:dynein light chain binding"/>
    <property type="evidence" value="ECO:0007669"/>
    <property type="project" value="TreeGrafter"/>
</dbReference>
<proteinExistence type="predicted"/>
<dbReference type="AlphaFoldDB" id="A0A1E4SUJ7"/>
<dbReference type="GO" id="GO:0005737">
    <property type="term" value="C:cytoplasm"/>
    <property type="evidence" value="ECO:0007669"/>
    <property type="project" value="UniProtKB-SubCell"/>
</dbReference>
<name>A0A1E4SUJ7_9ASCO</name>
<keyword evidence="2" id="KW-0963">Cytoplasm</keyword>
<evidence type="ECO:0000256" key="2">
    <source>
        <dbReference type="ARBA" id="ARBA00022490"/>
    </source>
</evidence>
<dbReference type="InterPro" id="IPR001680">
    <property type="entry name" value="WD40_rpt"/>
</dbReference>
<dbReference type="Gene3D" id="2.130.10.10">
    <property type="entry name" value="YVTN repeat-like/Quinoprotein amine dehydrogenase"/>
    <property type="match status" value="1"/>
</dbReference>
<dbReference type="InterPro" id="IPR050687">
    <property type="entry name" value="Dynein_IC"/>
</dbReference>
<evidence type="ECO:0000256" key="3">
    <source>
        <dbReference type="ARBA" id="ARBA00022574"/>
    </source>
</evidence>
<keyword evidence="3" id="KW-0853">WD repeat</keyword>
<sequence length="529" mass="59631">MEMDRKVALEAKRKKLEELKRRRLEQQQSSSINVGLTLSPSTSTARIDITDNDENKITEEPPIHHDNDIVEPTLPTAEENCETVKESIMYDKAIETTDLFETVDDDNLIKKQYERELRAKLEAELRISLEKEYNMKLKASIEKKASEIEMQSEINKLFKSEPTSEPKKQGPIDEINVDKDSEYAKPINDDSILETPLNETIISSRLSLFDLSLTKDSVITSIDWSPFYPELVLAAYSGALTDFIIIWNLKTKSKEFLLLSYTKLSVAKFSESKSNQVIAGCSNGKIYLWEFDSNSRYPISSTTTIEKSAIIYLSENTNSIVSISSGGSLAIHSKNLVSLISQTQISISQQQQQQEQQQKQKYPMFQITASYIDSQYLTVGLSTGQVYMYQLNLINDSDSIVEVFKGINLPVMSISSSSKCIICASLDYKLKIHYKTHQENESSSTTMINCTNLVTDLKLKPTNGNDVEFVTVTSDGQVELWNLTENNLSPIETISIPSDNLNKVAWNTHGDSFIVGGLKGTLSYFKLKQ</sequence>
<dbReference type="InterPro" id="IPR036322">
    <property type="entry name" value="WD40_repeat_dom_sf"/>
</dbReference>
<keyword evidence="6" id="KW-1185">Reference proteome</keyword>
<evidence type="ECO:0000313" key="6">
    <source>
        <dbReference type="Proteomes" id="UP000094801"/>
    </source>
</evidence>
<dbReference type="Proteomes" id="UP000094801">
    <property type="component" value="Unassembled WGS sequence"/>
</dbReference>
<comment type="subcellular location">
    <subcellularLocation>
        <location evidence="1">Cytoplasm</location>
    </subcellularLocation>
</comment>
<dbReference type="EMBL" id="KV453867">
    <property type="protein sequence ID" value="ODV83183.1"/>
    <property type="molecule type" value="Genomic_DNA"/>
</dbReference>
<accession>A0A1E4SUJ7</accession>
<dbReference type="PANTHER" id="PTHR12442:SF22">
    <property type="entry name" value="CYTOPLASMIC DYNEIN 1 INTERMEDIATE CHAIN-RELATED"/>
    <property type="match status" value="1"/>
</dbReference>
<dbReference type="STRING" id="983967.A0A1E4SUJ7"/>
<dbReference type="InterPro" id="IPR015943">
    <property type="entry name" value="WD40/YVTN_repeat-like_dom_sf"/>
</dbReference>
<evidence type="ECO:0000256" key="1">
    <source>
        <dbReference type="ARBA" id="ARBA00004496"/>
    </source>
</evidence>
<dbReference type="SUPFAM" id="SSF50978">
    <property type="entry name" value="WD40 repeat-like"/>
    <property type="match status" value="1"/>
</dbReference>
<dbReference type="GO" id="GO:0045504">
    <property type="term" value="F:dynein heavy chain binding"/>
    <property type="evidence" value="ECO:0007669"/>
    <property type="project" value="TreeGrafter"/>
</dbReference>
<dbReference type="GO" id="GO:0005868">
    <property type="term" value="C:cytoplasmic dynein complex"/>
    <property type="evidence" value="ECO:0007669"/>
    <property type="project" value="TreeGrafter"/>
</dbReference>
<protein>
    <submittedName>
        <fullName evidence="5">Uncharacterized protein</fullName>
    </submittedName>
</protein>
<evidence type="ECO:0000313" key="5">
    <source>
        <dbReference type="EMBL" id="ODV83183.1"/>
    </source>
</evidence>